<proteinExistence type="predicted"/>
<organism evidence="1 2">
    <name type="scientific">Trifolium medium</name>
    <dbReference type="NCBI Taxonomy" id="97028"/>
    <lineage>
        <taxon>Eukaryota</taxon>
        <taxon>Viridiplantae</taxon>
        <taxon>Streptophyta</taxon>
        <taxon>Embryophyta</taxon>
        <taxon>Tracheophyta</taxon>
        <taxon>Spermatophyta</taxon>
        <taxon>Magnoliopsida</taxon>
        <taxon>eudicotyledons</taxon>
        <taxon>Gunneridae</taxon>
        <taxon>Pentapetalae</taxon>
        <taxon>rosids</taxon>
        <taxon>fabids</taxon>
        <taxon>Fabales</taxon>
        <taxon>Fabaceae</taxon>
        <taxon>Papilionoideae</taxon>
        <taxon>50 kb inversion clade</taxon>
        <taxon>NPAAA clade</taxon>
        <taxon>Hologalegina</taxon>
        <taxon>IRL clade</taxon>
        <taxon>Trifolieae</taxon>
        <taxon>Trifolium</taxon>
    </lineage>
</organism>
<sequence>MDKMEAPHEVELSQEFPCTKEADTVDNEVVMMDVKEVEGLLGKEESIEQKEVLKSKA</sequence>
<dbReference type="Proteomes" id="UP000265520">
    <property type="component" value="Unassembled WGS sequence"/>
</dbReference>
<reference evidence="1 2" key="1">
    <citation type="journal article" date="2018" name="Front. Plant Sci.">
        <title>Red Clover (Trifolium pratense) and Zigzag Clover (T. medium) - A Picture of Genomic Similarities and Differences.</title>
        <authorList>
            <person name="Dluhosova J."/>
            <person name="Istvanek J."/>
            <person name="Nedelnik J."/>
            <person name="Repkova J."/>
        </authorList>
    </citation>
    <scope>NUCLEOTIDE SEQUENCE [LARGE SCALE GENOMIC DNA]</scope>
    <source>
        <strain evidence="2">cv. 10/8</strain>
        <tissue evidence="1">Leaf</tissue>
    </source>
</reference>
<dbReference type="EMBL" id="LXQA011031972">
    <property type="protein sequence ID" value="MCI81974.1"/>
    <property type="molecule type" value="Genomic_DNA"/>
</dbReference>
<evidence type="ECO:0000313" key="1">
    <source>
        <dbReference type="EMBL" id="MCI81974.1"/>
    </source>
</evidence>
<keyword evidence="2" id="KW-1185">Reference proteome</keyword>
<name>A0A392V104_9FABA</name>
<protein>
    <submittedName>
        <fullName evidence="1">Uncharacterized protein</fullName>
    </submittedName>
</protein>
<evidence type="ECO:0000313" key="2">
    <source>
        <dbReference type="Proteomes" id="UP000265520"/>
    </source>
</evidence>
<dbReference type="AlphaFoldDB" id="A0A392V104"/>
<accession>A0A392V104</accession>
<feature type="non-terminal residue" evidence="1">
    <location>
        <position position="57"/>
    </location>
</feature>
<comment type="caution">
    <text evidence="1">The sequence shown here is derived from an EMBL/GenBank/DDBJ whole genome shotgun (WGS) entry which is preliminary data.</text>
</comment>